<evidence type="ECO:0000313" key="2">
    <source>
        <dbReference type="Proteomes" id="UP000198657"/>
    </source>
</evidence>
<proteinExistence type="predicted"/>
<keyword evidence="2" id="KW-1185">Reference proteome</keyword>
<name>A0A1H8ME34_9FLAO</name>
<organism evidence="1 2">
    <name type="scientific">Flavobacterium sinopsychrotolerans</name>
    <dbReference type="NCBI Taxonomy" id="604089"/>
    <lineage>
        <taxon>Bacteria</taxon>
        <taxon>Pseudomonadati</taxon>
        <taxon>Bacteroidota</taxon>
        <taxon>Flavobacteriia</taxon>
        <taxon>Flavobacteriales</taxon>
        <taxon>Flavobacteriaceae</taxon>
        <taxon>Flavobacterium</taxon>
    </lineage>
</organism>
<evidence type="ECO:0008006" key="3">
    <source>
        <dbReference type="Google" id="ProtNLM"/>
    </source>
</evidence>
<dbReference type="RefSeq" id="WP_091169985.1">
    <property type="nucleotide sequence ID" value="NZ_CBCSFM010000005.1"/>
</dbReference>
<accession>A0A1H8ME34</accession>
<reference evidence="2" key="1">
    <citation type="submission" date="2016-10" db="EMBL/GenBank/DDBJ databases">
        <authorList>
            <person name="Varghese N."/>
            <person name="Submissions S."/>
        </authorList>
    </citation>
    <scope>NUCLEOTIDE SEQUENCE [LARGE SCALE GENOMIC DNA]</scope>
    <source>
        <strain evidence="2">CGMCC 1.8704</strain>
    </source>
</reference>
<gene>
    <name evidence="1" type="ORF">SAMN04487942_1947</name>
</gene>
<dbReference type="AlphaFoldDB" id="A0A1H8ME34"/>
<dbReference type="EMBL" id="FODN01000003">
    <property type="protein sequence ID" value="SEO15544.1"/>
    <property type="molecule type" value="Genomic_DNA"/>
</dbReference>
<evidence type="ECO:0000313" key="1">
    <source>
        <dbReference type="EMBL" id="SEO15544.1"/>
    </source>
</evidence>
<protein>
    <recommendedName>
        <fullName evidence="3">Lipocalin-like domain-containing protein</fullName>
    </recommendedName>
</protein>
<dbReference type="Proteomes" id="UP000198657">
    <property type="component" value="Unassembled WGS sequence"/>
</dbReference>
<dbReference type="OrthoDB" id="882993at2"/>
<sequence>MKTPIIIFIFLTVLNSCSKDDSVTTDSTGYYGKWTLVAMSGSIPNSETTGAAMEWQEFYFFNTNGTFTKSRESNSVKTSISGTYTTTIQSDGTSFELTYPNDSEIIGSCFGNKKEILLLTANNSLSNTWNFCDGPSLKYRK</sequence>
<dbReference type="STRING" id="604089.SAMN04487942_1947"/>